<protein>
    <submittedName>
        <fullName evidence="2">Uncharacterized protein</fullName>
    </submittedName>
</protein>
<evidence type="ECO:0000313" key="2">
    <source>
        <dbReference type="EMBL" id="CUR58397.1"/>
    </source>
</evidence>
<keyword evidence="1" id="KW-1133">Transmembrane helix</keyword>
<feature type="transmembrane region" description="Helical" evidence="1">
    <location>
        <begin position="12"/>
        <end position="34"/>
    </location>
</feature>
<dbReference type="EMBL" id="CZKA01000045">
    <property type="protein sequence ID" value="CUR58397.1"/>
    <property type="molecule type" value="Genomic_DNA"/>
</dbReference>
<name>A0A2P2C8S6_9ZZZZ</name>
<gene>
    <name evidence="2" type="ORF">NOCA250035</name>
</gene>
<evidence type="ECO:0000256" key="1">
    <source>
        <dbReference type="SAM" id="Phobius"/>
    </source>
</evidence>
<accession>A0A2P2C8S6</accession>
<reference evidence="2" key="1">
    <citation type="submission" date="2015-08" db="EMBL/GenBank/DDBJ databases">
        <authorList>
            <person name="Babu N.S."/>
            <person name="Beckwith C.J."/>
            <person name="Beseler K.G."/>
            <person name="Brison A."/>
            <person name="Carone J.V."/>
            <person name="Caskin T.P."/>
            <person name="Diamond M."/>
            <person name="Durham M.E."/>
            <person name="Foxe J.M."/>
            <person name="Go M."/>
            <person name="Henderson B.A."/>
            <person name="Jones I.B."/>
            <person name="McGettigan J.A."/>
            <person name="Micheletti S.J."/>
            <person name="Nasrallah M.E."/>
            <person name="Ortiz D."/>
            <person name="Piller C.R."/>
            <person name="Privatt S.R."/>
            <person name="Schneider S.L."/>
            <person name="Sharp S."/>
            <person name="Smith T.C."/>
            <person name="Stanton J.D."/>
            <person name="Ullery H.E."/>
            <person name="Wilson R.J."/>
            <person name="Serrano M.G."/>
            <person name="Buck G."/>
            <person name="Lee V."/>
            <person name="Wang Y."/>
            <person name="Carvalho R."/>
            <person name="Voegtly L."/>
            <person name="Shi R."/>
            <person name="Duckworth R."/>
            <person name="Johnson A."/>
            <person name="Loviza R."/>
            <person name="Walstead R."/>
            <person name="Shah Z."/>
            <person name="Kiflezghi M."/>
            <person name="Wade K."/>
            <person name="Ball S.L."/>
            <person name="Bradley K.W."/>
            <person name="Asai D.J."/>
            <person name="Bowman C.A."/>
            <person name="Russell D.A."/>
            <person name="Pope W.H."/>
            <person name="Jacobs-Sera D."/>
            <person name="Hendrix R.W."/>
            <person name="Hatfull G.F."/>
        </authorList>
    </citation>
    <scope>NUCLEOTIDE SEQUENCE</scope>
</reference>
<keyword evidence="1" id="KW-0812">Transmembrane</keyword>
<feature type="transmembrane region" description="Helical" evidence="1">
    <location>
        <begin position="40"/>
        <end position="64"/>
    </location>
</feature>
<sequence>MAFILPVASNKGHVSMPLSIQKCLIALALVATVFVDEQPLILRVIAIPLACIVVAASVIARCTFTDGDNARRLRSTER</sequence>
<keyword evidence="1" id="KW-0472">Membrane</keyword>
<organism evidence="2">
    <name type="scientific">metagenome</name>
    <dbReference type="NCBI Taxonomy" id="256318"/>
    <lineage>
        <taxon>unclassified sequences</taxon>
        <taxon>metagenomes</taxon>
    </lineage>
</organism>
<dbReference type="AlphaFoldDB" id="A0A2P2C8S6"/>
<proteinExistence type="predicted"/>